<name>A0A9D4UUT4_ADICA</name>
<evidence type="ECO:0000313" key="2">
    <source>
        <dbReference type="Proteomes" id="UP000886520"/>
    </source>
</evidence>
<sequence>MPCVQVWYPAVKNAKISPKDGICYCDAVFEGAPLRGSCHRTCSEYGVVGDGTADCPDAFAESRGDPAACPDPFAQSGGDPAACPEAWRSFAFAIPTAASRGRANQPVPWPQQSSRHFFGLLIKKALTAAACRGRASSVSRGLNTVDDDSSKVCSAAVRHKPDSASRDPARCCQRDEGKTAVAYPTDGHEGLVGNPSTFKGKEKVVVLDSEEEEDASLRADACEGFIGNYSTVKGKEKNVVLDSEDEEDVALGVEFISLLTRRGVTTIAS</sequence>
<dbReference type="AlphaFoldDB" id="A0A9D4UUT4"/>
<dbReference type="EMBL" id="JABFUD020000010">
    <property type="protein sequence ID" value="KAI5074234.1"/>
    <property type="molecule type" value="Genomic_DNA"/>
</dbReference>
<keyword evidence="2" id="KW-1185">Reference proteome</keyword>
<organism evidence="1 2">
    <name type="scientific">Adiantum capillus-veneris</name>
    <name type="common">Maidenhair fern</name>
    <dbReference type="NCBI Taxonomy" id="13818"/>
    <lineage>
        <taxon>Eukaryota</taxon>
        <taxon>Viridiplantae</taxon>
        <taxon>Streptophyta</taxon>
        <taxon>Embryophyta</taxon>
        <taxon>Tracheophyta</taxon>
        <taxon>Polypodiopsida</taxon>
        <taxon>Polypodiidae</taxon>
        <taxon>Polypodiales</taxon>
        <taxon>Pteridineae</taxon>
        <taxon>Pteridaceae</taxon>
        <taxon>Vittarioideae</taxon>
        <taxon>Adiantum</taxon>
    </lineage>
</organism>
<gene>
    <name evidence="1" type="ORF">GOP47_0010195</name>
</gene>
<comment type="caution">
    <text evidence="1">The sequence shown here is derived from an EMBL/GenBank/DDBJ whole genome shotgun (WGS) entry which is preliminary data.</text>
</comment>
<evidence type="ECO:0000313" key="1">
    <source>
        <dbReference type="EMBL" id="KAI5074234.1"/>
    </source>
</evidence>
<reference evidence="1" key="1">
    <citation type="submission" date="2021-01" db="EMBL/GenBank/DDBJ databases">
        <title>Adiantum capillus-veneris genome.</title>
        <authorList>
            <person name="Fang Y."/>
            <person name="Liao Q."/>
        </authorList>
    </citation>
    <scope>NUCLEOTIDE SEQUENCE</scope>
    <source>
        <strain evidence="1">H3</strain>
        <tissue evidence="1">Leaf</tissue>
    </source>
</reference>
<protein>
    <submittedName>
        <fullName evidence="1">Uncharacterized protein</fullName>
    </submittedName>
</protein>
<proteinExistence type="predicted"/>
<accession>A0A9D4UUT4</accession>
<dbReference type="Proteomes" id="UP000886520">
    <property type="component" value="Chromosome 10"/>
</dbReference>